<proteinExistence type="predicted"/>
<sequence>MESARLQVTERGLKAAGRVVGGDCPEHPAFSASYDLLLDGDGITRRLSMRSVVAAGERQVSLTRNAEGFWLVDHGHGPQRAEFDGALDVDVVLSPLFNTLVVRRLGLLAADAEITVPVVYVTLPELTVSGEVHHYTARAGVISVVTPLGSAVLEVDEDGFVLDYPGLAVRV</sequence>
<evidence type="ECO:0000313" key="2">
    <source>
        <dbReference type="Proteomes" id="UP001164965"/>
    </source>
</evidence>
<dbReference type="SUPFAM" id="SSF159275">
    <property type="entry name" value="PA1994-like"/>
    <property type="match status" value="1"/>
</dbReference>
<protein>
    <submittedName>
        <fullName evidence="1">Glycolipid-binding domain-containing protein</fullName>
    </submittedName>
</protein>
<name>A0ABY6P6A3_9NOCA</name>
<dbReference type="InterPro" id="IPR009467">
    <property type="entry name" value="Glycolipid-bd_prot_put"/>
</dbReference>
<dbReference type="RefSeq" id="WP_265384817.1">
    <property type="nucleotide sequence ID" value="NZ_CP110615.1"/>
</dbReference>
<dbReference type="EMBL" id="CP110615">
    <property type="protein sequence ID" value="UZJ26713.1"/>
    <property type="molecule type" value="Genomic_DNA"/>
</dbReference>
<dbReference type="Proteomes" id="UP001164965">
    <property type="component" value="Chromosome"/>
</dbReference>
<keyword evidence="2" id="KW-1185">Reference proteome</keyword>
<evidence type="ECO:0000313" key="1">
    <source>
        <dbReference type="EMBL" id="UZJ26713.1"/>
    </source>
</evidence>
<dbReference type="Pfam" id="PF06475">
    <property type="entry name" value="Glycolipid_bind"/>
    <property type="match status" value="1"/>
</dbReference>
<gene>
    <name evidence="1" type="ORF">RHODO2019_15565</name>
</gene>
<accession>A0ABY6P6A3</accession>
<organism evidence="1 2">
    <name type="scientific">Rhodococcus antarcticus</name>
    <dbReference type="NCBI Taxonomy" id="2987751"/>
    <lineage>
        <taxon>Bacteria</taxon>
        <taxon>Bacillati</taxon>
        <taxon>Actinomycetota</taxon>
        <taxon>Actinomycetes</taxon>
        <taxon>Mycobacteriales</taxon>
        <taxon>Nocardiaceae</taxon>
        <taxon>Rhodococcus</taxon>
    </lineage>
</organism>
<reference evidence="1" key="1">
    <citation type="submission" date="2022-10" db="EMBL/GenBank/DDBJ databases">
        <title>Rhodococcus sp.75.</title>
        <authorList>
            <person name="Sun M."/>
        </authorList>
    </citation>
    <scope>NUCLEOTIDE SEQUENCE</scope>
    <source>
        <strain evidence="1">75</strain>
    </source>
</reference>